<keyword evidence="1" id="KW-0328">Glycosyltransferase</keyword>
<keyword evidence="2" id="KW-0808">Transferase</keyword>
<dbReference type="GO" id="GO:0016757">
    <property type="term" value="F:glycosyltransferase activity"/>
    <property type="evidence" value="ECO:0007669"/>
    <property type="project" value="UniProtKB-KW"/>
</dbReference>
<evidence type="ECO:0000313" key="5">
    <source>
        <dbReference type="Proteomes" id="UP000033652"/>
    </source>
</evidence>
<dbReference type="EMBL" id="JXBX01000005">
    <property type="protein sequence ID" value="KJY53974.1"/>
    <property type="molecule type" value="Genomic_DNA"/>
</dbReference>
<dbReference type="SUPFAM" id="SSF53448">
    <property type="entry name" value="Nucleotide-diphospho-sugar transferases"/>
    <property type="match status" value="1"/>
</dbReference>
<reference evidence="4 5" key="1">
    <citation type="submission" date="2014-12" db="EMBL/GenBank/DDBJ databases">
        <title>Comparative genomics of the lactic acid bacteria isolated from the honey bee gut.</title>
        <authorList>
            <person name="Ellegaard K.M."/>
            <person name="Tamarit D."/>
            <person name="Javelind E."/>
            <person name="Olofsson T."/>
            <person name="Andersson S.G."/>
            <person name="Vasquez A."/>
        </authorList>
    </citation>
    <scope>NUCLEOTIDE SEQUENCE [LARGE SCALE GENOMIC DNA]</scope>
    <source>
        <strain evidence="4 5">Bma6</strain>
    </source>
</reference>
<evidence type="ECO:0000256" key="1">
    <source>
        <dbReference type="ARBA" id="ARBA00022676"/>
    </source>
</evidence>
<name>A0ABD4AEE3_9BIFI</name>
<dbReference type="RefSeq" id="WP_045921022.1">
    <property type="nucleotide sequence ID" value="NZ_KQ033865.1"/>
</dbReference>
<organism evidence="4 5">
    <name type="scientific">Bifidobacterium coryneforme</name>
    <dbReference type="NCBI Taxonomy" id="1687"/>
    <lineage>
        <taxon>Bacteria</taxon>
        <taxon>Bacillati</taxon>
        <taxon>Actinomycetota</taxon>
        <taxon>Actinomycetes</taxon>
        <taxon>Bifidobacteriales</taxon>
        <taxon>Bifidobacteriaceae</taxon>
        <taxon>Bifidobacterium</taxon>
    </lineage>
</organism>
<evidence type="ECO:0000259" key="3">
    <source>
        <dbReference type="Pfam" id="PF00535"/>
    </source>
</evidence>
<dbReference type="InterPro" id="IPR029044">
    <property type="entry name" value="Nucleotide-diphossugar_trans"/>
</dbReference>
<sequence>MCQESDALVSLIIPVYNAQDYLPLCIDSVLGQSYRNLEVILVDDGSTDKSSSICDAYARKDSRVRVLHQGNGGIAKAQNAGLNAVRGDYIAFADNDDILDRRNIELLMHALVKTGADMSKGRWRQFGLSQMQNVQREAGSGAEEPGTITVFTDPLRAYQTVFSKALRLLGEAAGRHSEARYLNEANWCRLYRADLWEGIRFPEGRYAQDTAVAGRLYARMNKVADIDTNLYNWLQRPESVTHSKQKTSFYHDHIQAALENMALCREKTITPARSYYTLMGNLRYERNLEASSEGTSQLFVADQEAASTALGYLSLTQRGYCRILSGLRLLEKAVYDRRIKNLA</sequence>
<dbReference type="AlphaFoldDB" id="A0ABD4AEE3"/>
<evidence type="ECO:0000313" key="4">
    <source>
        <dbReference type="EMBL" id="KJY53974.1"/>
    </source>
</evidence>
<evidence type="ECO:0000256" key="2">
    <source>
        <dbReference type="ARBA" id="ARBA00022679"/>
    </source>
</evidence>
<proteinExistence type="predicted"/>
<protein>
    <submittedName>
        <fullName evidence="4">Glycosyltransferase</fullName>
    </submittedName>
</protein>
<dbReference type="PANTHER" id="PTHR22916">
    <property type="entry name" value="GLYCOSYLTRANSFERASE"/>
    <property type="match status" value="1"/>
</dbReference>
<dbReference type="PANTHER" id="PTHR22916:SF51">
    <property type="entry name" value="GLYCOSYLTRANSFERASE EPSH-RELATED"/>
    <property type="match status" value="1"/>
</dbReference>
<comment type="caution">
    <text evidence="4">The sequence shown here is derived from an EMBL/GenBank/DDBJ whole genome shotgun (WGS) entry which is preliminary data.</text>
</comment>
<accession>A0ABD4AEE3</accession>
<gene>
    <name evidence="4" type="ORF">JF68_01950</name>
</gene>
<feature type="domain" description="Glycosyltransferase 2-like" evidence="3">
    <location>
        <begin position="10"/>
        <end position="137"/>
    </location>
</feature>
<dbReference type="Proteomes" id="UP000033652">
    <property type="component" value="Unassembled WGS sequence"/>
</dbReference>
<dbReference type="Gene3D" id="3.90.550.10">
    <property type="entry name" value="Spore Coat Polysaccharide Biosynthesis Protein SpsA, Chain A"/>
    <property type="match status" value="1"/>
</dbReference>
<dbReference type="InterPro" id="IPR001173">
    <property type="entry name" value="Glyco_trans_2-like"/>
</dbReference>
<dbReference type="CDD" id="cd00761">
    <property type="entry name" value="Glyco_tranf_GTA_type"/>
    <property type="match status" value="1"/>
</dbReference>
<dbReference type="Pfam" id="PF00535">
    <property type="entry name" value="Glycos_transf_2"/>
    <property type="match status" value="1"/>
</dbReference>